<dbReference type="Pfam" id="PF02310">
    <property type="entry name" value="B12-binding"/>
    <property type="match status" value="1"/>
</dbReference>
<dbReference type="InterPro" id="IPR051198">
    <property type="entry name" value="BchE-like"/>
</dbReference>
<dbReference type="GO" id="GO:0051539">
    <property type="term" value="F:4 iron, 4 sulfur cluster binding"/>
    <property type="evidence" value="ECO:0007669"/>
    <property type="project" value="UniProtKB-KW"/>
</dbReference>
<evidence type="ECO:0000256" key="2">
    <source>
        <dbReference type="ARBA" id="ARBA00022691"/>
    </source>
</evidence>
<keyword evidence="3" id="KW-0479">Metal-binding</keyword>
<dbReference type="GO" id="GO:0005829">
    <property type="term" value="C:cytosol"/>
    <property type="evidence" value="ECO:0007669"/>
    <property type="project" value="TreeGrafter"/>
</dbReference>
<accession>U2EEA6</accession>
<feature type="domain" description="B12-binding" evidence="6">
    <location>
        <begin position="1"/>
        <end position="132"/>
    </location>
</feature>
<gene>
    <name evidence="8" type="ORF">HLPCO_000630</name>
</gene>
<keyword evidence="2" id="KW-0949">S-adenosyl-L-methionine</keyword>
<dbReference type="InterPro" id="IPR025288">
    <property type="entry name" value="DUF4080"/>
</dbReference>
<evidence type="ECO:0000256" key="3">
    <source>
        <dbReference type="ARBA" id="ARBA00022723"/>
    </source>
</evidence>
<dbReference type="InterPro" id="IPR006158">
    <property type="entry name" value="Cobalamin-bd"/>
</dbReference>
<dbReference type="CDD" id="cd01335">
    <property type="entry name" value="Radical_SAM"/>
    <property type="match status" value="1"/>
</dbReference>
<keyword evidence="9" id="KW-1185">Reference proteome</keyword>
<dbReference type="GO" id="GO:0031419">
    <property type="term" value="F:cobalamin binding"/>
    <property type="evidence" value="ECO:0007669"/>
    <property type="project" value="InterPro"/>
</dbReference>
<dbReference type="SFLD" id="SFLDS00029">
    <property type="entry name" value="Radical_SAM"/>
    <property type="match status" value="1"/>
</dbReference>
<comment type="cofactor">
    <cofactor evidence="1">
        <name>[4Fe-4S] cluster</name>
        <dbReference type="ChEBI" id="CHEBI:49883"/>
    </cofactor>
</comment>
<dbReference type="EC" id="4.-.-.-" evidence="8"/>
<keyword evidence="4" id="KW-0408">Iron</keyword>
<dbReference type="InParanoid" id="U2EEA6"/>
<dbReference type="SFLD" id="SFLDG01123">
    <property type="entry name" value="methyltransferase_(Class_B)"/>
    <property type="match status" value="1"/>
</dbReference>
<dbReference type="PROSITE" id="PS51332">
    <property type="entry name" value="B12_BINDING"/>
    <property type="match status" value="1"/>
</dbReference>
<evidence type="ECO:0000313" key="8">
    <source>
        <dbReference type="EMBL" id="ERJ13021.1"/>
    </source>
</evidence>
<dbReference type="AlphaFoldDB" id="U2EEA6"/>
<dbReference type="PANTHER" id="PTHR43409:SF16">
    <property type="entry name" value="SLR0320 PROTEIN"/>
    <property type="match status" value="1"/>
</dbReference>
<dbReference type="RefSeq" id="WP_008826968.1">
    <property type="nucleotide sequence ID" value="NZ_AFNU02000002.1"/>
</dbReference>
<reference evidence="8 9" key="2">
    <citation type="journal article" date="2013" name="PLoS ONE">
        <title>INDIGO - INtegrated Data Warehouse of MIcrobial GenOmes with Examples from the Red Sea Extremophiles.</title>
        <authorList>
            <person name="Alam I."/>
            <person name="Antunes A."/>
            <person name="Kamau A.A."/>
            <person name="Ba Alawi W."/>
            <person name="Kalkatawi M."/>
            <person name="Stingl U."/>
            <person name="Bajic V.B."/>
        </authorList>
    </citation>
    <scope>NUCLEOTIDE SEQUENCE [LARGE SCALE GENOMIC DNA]</scope>
    <source>
        <strain evidence="8 9">SSD-17B</strain>
    </source>
</reference>
<dbReference type="InterPro" id="IPR007197">
    <property type="entry name" value="rSAM"/>
</dbReference>
<sequence length="572" mass="68477">MNLLFVGINSKFIHTNLAIRYLYTYLKEDFKVDFTEFTIKDQQEDVTSHILDLNPTHVGFSCYIWNIQYISSIVKQLKRKDPALKILLGGPEVSYDTGHWFNTLPIDYLIYGEGELATKRLFSSLKNGYPALDEIPQLAYRNGQEIHINPCEEAVDFQALPTPYRLRRDFKQLKNRIQYIETSRGCPFKCSYCMASLENNVRHFDHEKVKEEIRFLMEHGAKVFKFLDRTFNIRLDYALDMFKFIIEEHHPGTQFQFEITADILDPQIIDYLNKYAPKNLIRFEIGIQSTNELTNRLILRKQNLEILTNNIIKIQKGGKIDLHLDLIAGLPKETYDSFIKTFNDVFYLKPHELQLGFLKMLRGTKIRKEANLYNYVYDENPPYEIIKHDDISEREIHDIHLAEEMLEKYWNSHRFDRTMNYIFDTHFHEAYYQFFEQFGKFYDEHYEQINHQLYELCTRLLGFWKHYGYHNEGELKSLIIVDYLTYHKTRPKKWYDNTITQFDSKQSKNKLIRLLLNHNLIDVDANTLYKYAQVEILSIHPNTYVEGTYIYVKLYHPHNRNHFIIDYQKLNL</sequence>
<dbReference type="Gene3D" id="3.80.30.20">
    <property type="entry name" value="tm_1862 like domain"/>
    <property type="match status" value="1"/>
</dbReference>
<dbReference type="InterPro" id="IPR034466">
    <property type="entry name" value="Methyltransferase_Class_B"/>
</dbReference>
<keyword evidence="5" id="KW-0411">Iron-sulfur</keyword>
<evidence type="ECO:0000256" key="4">
    <source>
        <dbReference type="ARBA" id="ARBA00023004"/>
    </source>
</evidence>
<keyword evidence="8" id="KW-0456">Lyase</keyword>
<dbReference type="OrthoDB" id="9801424at2"/>
<dbReference type="SUPFAM" id="SSF102114">
    <property type="entry name" value="Radical SAM enzymes"/>
    <property type="match status" value="1"/>
</dbReference>
<dbReference type="PROSITE" id="PS51918">
    <property type="entry name" value="RADICAL_SAM"/>
    <property type="match status" value="1"/>
</dbReference>
<proteinExistence type="predicted"/>
<dbReference type="InterPro" id="IPR006638">
    <property type="entry name" value="Elp3/MiaA/NifB-like_rSAM"/>
</dbReference>
<dbReference type="SFLD" id="SFLDG01082">
    <property type="entry name" value="B12-binding_domain_containing"/>
    <property type="match status" value="1"/>
</dbReference>
<dbReference type="STRING" id="1033810.HLPCO_000630"/>
<organism evidence="8 9">
    <name type="scientific">Haloplasma contractile SSD-17B</name>
    <dbReference type="NCBI Taxonomy" id="1033810"/>
    <lineage>
        <taxon>Bacteria</taxon>
        <taxon>Bacillati</taxon>
        <taxon>Mycoplasmatota</taxon>
        <taxon>Mollicutes</taxon>
        <taxon>Haloplasmatales</taxon>
        <taxon>Haloplasmataceae</taxon>
        <taxon>Haloplasma</taxon>
    </lineage>
</organism>
<dbReference type="Pfam" id="PF04055">
    <property type="entry name" value="Radical_SAM"/>
    <property type="match status" value="1"/>
</dbReference>
<evidence type="ECO:0000256" key="1">
    <source>
        <dbReference type="ARBA" id="ARBA00001966"/>
    </source>
</evidence>
<dbReference type="InterPro" id="IPR058240">
    <property type="entry name" value="rSAM_sf"/>
</dbReference>
<feature type="domain" description="Radical SAM core" evidence="7">
    <location>
        <begin position="172"/>
        <end position="407"/>
    </location>
</feature>
<dbReference type="InterPro" id="IPR036724">
    <property type="entry name" value="Cobalamin-bd_sf"/>
</dbReference>
<protein>
    <submittedName>
        <fullName evidence="8">Anaerobic magnesium-protoporphyrin IX monomethyl ester cyclase protein</fullName>
        <ecNumber evidence="8">4.-.-.-</ecNumber>
    </submittedName>
</protein>
<evidence type="ECO:0000259" key="7">
    <source>
        <dbReference type="PROSITE" id="PS51918"/>
    </source>
</evidence>
<evidence type="ECO:0000256" key="5">
    <source>
        <dbReference type="ARBA" id="ARBA00023014"/>
    </source>
</evidence>
<dbReference type="Gene3D" id="3.40.50.280">
    <property type="entry name" value="Cobalamin-binding domain"/>
    <property type="match status" value="1"/>
</dbReference>
<dbReference type="SMART" id="SM00729">
    <property type="entry name" value="Elp3"/>
    <property type="match status" value="1"/>
</dbReference>
<name>U2EEA6_9MOLU</name>
<dbReference type="InterPro" id="IPR023404">
    <property type="entry name" value="rSAM_horseshoe"/>
</dbReference>
<evidence type="ECO:0000313" key="9">
    <source>
        <dbReference type="Proteomes" id="UP000005707"/>
    </source>
</evidence>
<evidence type="ECO:0000259" key="6">
    <source>
        <dbReference type="PROSITE" id="PS51332"/>
    </source>
</evidence>
<dbReference type="Pfam" id="PF13311">
    <property type="entry name" value="DUF4080"/>
    <property type="match status" value="1"/>
</dbReference>
<reference evidence="8 9" key="1">
    <citation type="journal article" date="2011" name="J. Bacteriol.">
        <title>Genome sequence of Haloplasma contractile, an unusual contractile bacterium from a deep-sea anoxic brine lake.</title>
        <authorList>
            <person name="Antunes A."/>
            <person name="Alam I."/>
            <person name="El Dorry H."/>
            <person name="Siam R."/>
            <person name="Robertson A."/>
            <person name="Bajic V.B."/>
            <person name="Stingl U."/>
        </authorList>
    </citation>
    <scope>NUCLEOTIDE SEQUENCE [LARGE SCALE GENOMIC DNA]</scope>
    <source>
        <strain evidence="8 9">SSD-17B</strain>
    </source>
</reference>
<dbReference type="Proteomes" id="UP000005707">
    <property type="component" value="Unassembled WGS sequence"/>
</dbReference>
<dbReference type="eggNOG" id="COG1032">
    <property type="taxonomic scope" value="Bacteria"/>
</dbReference>
<dbReference type="GO" id="GO:0016829">
    <property type="term" value="F:lyase activity"/>
    <property type="evidence" value="ECO:0007669"/>
    <property type="project" value="UniProtKB-KW"/>
</dbReference>
<dbReference type="CDD" id="cd02068">
    <property type="entry name" value="radical_SAM_B12_BD"/>
    <property type="match status" value="1"/>
</dbReference>
<comment type="caution">
    <text evidence="8">The sequence shown here is derived from an EMBL/GenBank/DDBJ whole genome shotgun (WGS) entry which is preliminary data.</text>
</comment>
<dbReference type="SUPFAM" id="SSF52242">
    <property type="entry name" value="Cobalamin (vitamin B12)-binding domain"/>
    <property type="match status" value="1"/>
</dbReference>
<dbReference type="EMBL" id="AFNU02000002">
    <property type="protein sequence ID" value="ERJ13021.1"/>
    <property type="molecule type" value="Genomic_DNA"/>
</dbReference>
<dbReference type="PANTHER" id="PTHR43409">
    <property type="entry name" value="ANAEROBIC MAGNESIUM-PROTOPORPHYRIN IX MONOMETHYL ESTER CYCLASE-RELATED"/>
    <property type="match status" value="1"/>
</dbReference>
<dbReference type="GO" id="GO:0046872">
    <property type="term" value="F:metal ion binding"/>
    <property type="evidence" value="ECO:0007669"/>
    <property type="project" value="UniProtKB-KW"/>
</dbReference>